<dbReference type="PANTHER" id="PTHR10742">
    <property type="entry name" value="FLAVIN MONOAMINE OXIDASE"/>
    <property type="match status" value="1"/>
</dbReference>
<accession>A0A1X2GAJ4</accession>
<dbReference type="Gene3D" id="3.90.660.10">
    <property type="match status" value="1"/>
</dbReference>
<name>A0A1X2GAJ4_9FUNG</name>
<proteinExistence type="predicted"/>
<dbReference type="Proteomes" id="UP000242146">
    <property type="component" value="Unassembled WGS sequence"/>
</dbReference>
<dbReference type="SUPFAM" id="SSF54373">
    <property type="entry name" value="FAD-linked reductases, C-terminal domain"/>
    <property type="match status" value="1"/>
</dbReference>
<dbReference type="SUPFAM" id="SSF51905">
    <property type="entry name" value="FAD/NAD(P)-binding domain"/>
    <property type="match status" value="1"/>
</dbReference>
<dbReference type="InterPro" id="IPR036188">
    <property type="entry name" value="FAD/NAD-bd_sf"/>
</dbReference>
<evidence type="ECO:0000256" key="1">
    <source>
        <dbReference type="SAM" id="MobiDB-lite"/>
    </source>
</evidence>
<dbReference type="EMBL" id="MCGT01000027">
    <property type="protein sequence ID" value="ORX49161.1"/>
    <property type="molecule type" value="Genomic_DNA"/>
</dbReference>
<gene>
    <name evidence="3" type="ORF">DM01DRAFT_336701</name>
</gene>
<sequence>MVLGTRAGAAANPPIRSKVLILGAGASGISAALKLQQNNISDIKIIEATANVGGRVTHQPFGHGSMVELGANWIYGKGKNPIHRLAKRYGLKTAPSDKKKVVYFTEEGSFHQSQGEKWSKDFNVVMKKMVRIANDQVDLSSRTALELLGWQPDCPVKAAIEYFGIDWELAEPPETCSLDYAAGTVDLVSGSFPLGDEFVVDQRGFNYVLQQEAAKLANLGDADGPVFYFNTTVTRIQYDNHSVTVETTDGTIFIADYAICTFSLGVLQNKDVLFEPAFPQWKREALLSFHMTTYTKIFLNFEHAFWDNWQFALYASNKTKQGDYTVWQNLAGPKFRASPHDNILMVTTTGKESVRLEAKTDKEIEAEVLKVISKMFPGQTIPTPQQIMIPRWHSNPLFRGSYSNWALGASIQHQENMQAPLPVADHPRLWFAGEAYSMRYYGYLHGAWLNGKEVAQHISQCYHSDQCPSYHYHPLVTSCYADTQQHRRSLMQSRSLPNPSSHPYQSHFSIH</sequence>
<dbReference type="InterPro" id="IPR050281">
    <property type="entry name" value="Flavin_monoamine_oxidase"/>
</dbReference>
<dbReference type="GO" id="GO:0006598">
    <property type="term" value="P:polyamine catabolic process"/>
    <property type="evidence" value="ECO:0007669"/>
    <property type="project" value="TreeGrafter"/>
</dbReference>
<dbReference type="OrthoDB" id="5046242at2759"/>
<dbReference type="PANTHER" id="PTHR10742:SF313">
    <property type="entry name" value="AMINE OXIDASE"/>
    <property type="match status" value="1"/>
</dbReference>
<evidence type="ECO:0000313" key="4">
    <source>
        <dbReference type="Proteomes" id="UP000242146"/>
    </source>
</evidence>
<organism evidence="3 4">
    <name type="scientific">Hesseltinella vesiculosa</name>
    <dbReference type="NCBI Taxonomy" id="101127"/>
    <lineage>
        <taxon>Eukaryota</taxon>
        <taxon>Fungi</taxon>
        <taxon>Fungi incertae sedis</taxon>
        <taxon>Mucoromycota</taxon>
        <taxon>Mucoromycotina</taxon>
        <taxon>Mucoromycetes</taxon>
        <taxon>Mucorales</taxon>
        <taxon>Cunninghamellaceae</taxon>
        <taxon>Hesseltinella</taxon>
    </lineage>
</organism>
<keyword evidence="4" id="KW-1185">Reference proteome</keyword>
<dbReference type="AlphaFoldDB" id="A0A1X2GAJ4"/>
<protein>
    <submittedName>
        <fullName evidence="3">Amine oxidase</fullName>
    </submittedName>
</protein>
<feature type="region of interest" description="Disordered" evidence="1">
    <location>
        <begin position="490"/>
        <end position="511"/>
    </location>
</feature>
<dbReference type="Gene3D" id="3.50.50.60">
    <property type="entry name" value="FAD/NAD(P)-binding domain"/>
    <property type="match status" value="1"/>
</dbReference>
<evidence type="ECO:0000259" key="2">
    <source>
        <dbReference type="Pfam" id="PF01593"/>
    </source>
</evidence>
<dbReference type="InterPro" id="IPR002937">
    <property type="entry name" value="Amino_oxidase"/>
</dbReference>
<reference evidence="3 4" key="1">
    <citation type="submission" date="2016-07" db="EMBL/GenBank/DDBJ databases">
        <title>Pervasive Adenine N6-methylation of Active Genes in Fungi.</title>
        <authorList>
            <consortium name="DOE Joint Genome Institute"/>
            <person name="Mondo S.J."/>
            <person name="Dannebaum R.O."/>
            <person name="Kuo R.C."/>
            <person name="Labutti K."/>
            <person name="Haridas S."/>
            <person name="Kuo A."/>
            <person name="Salamov A."/>
            <person name="Ahrendt S.R."/>
            <person name="Lipzen A."/>
            <person name="Sullivan W."/>
            <person name="Andreopoulos W.B."/>
            <person name="Clum A."/>
            <person name="Lindquist E."/>
            <person name="Daum C."/>
            <person name="Ramamoorthy G.K."/>
            <person name="Gryganskyi A."/>
            <person name="Culley D."/>
            <person name="Magnuson J.K."/>
            <person name="James T.Y."/>
            <person name="O'Malley M.A."/>
            <person name="Stajich J.E."/>
            <person name="Spatafora J.W."/>
            <person name="Visel A."/>
            <person name="Grigoriev I.V."/>
        </authorList>
    </citation>
    <scope>NUCLEOTIDE SEQUENCE [LARGE SCALE GENOMIC DNA]</scope>
    <source>
        <strain evidence="3 4">NRRL 3301</strain>
    </source>
</reference>
<dbReference type="STRING" id="101127.A0A1X2GAJ4"/>
<dbReference type="Pfam" id="PF01593">
    <property type="entry name" value="Amino_oxidase"/>
    <property type="match status" value="1"/>
</dbReference>
<dbReference type="GO" id="GO:0016491">
    <property type="term" value="F:oxidoreductase activity"/>
    <property type="evidence" value="ECO:0007669"/>
    <property type="project" value="InterPro"/>
</dbReference>
<evidence type="ECO:0000313" key="3">
    <source>
        <dbReference type="EMBL" id="ORX49161.1"/>
    </source>
</evidence>
<comment type="caution">
    <text evidence="3">The sequence shown here is derived from an EMBL/GenBank/DDBJ whole genome shotgun (WGS) entry which is preliminary data.</text>
</comment>
<feature type="domain" description="Amine oxidase" evidence="2">
    <location>
        <begin position="27"/>
        <end position="458"/>
    </location>
</feature>